<dbReference type="Gene3D" id="3.40.50.720">
    <property type="entry name" value="NAD(P)-binding Rossmann-like Domain"/>
    <property type="match status" value="1"/>
</dbReference>
<dbReference type="InterPro" id="IPR002347">
    <property type="entry name" value="SDR_fam"/>
</dbReference>
<accession>A0ABP9W6X3</accession>
<keyword evidence="3" id="KW-1185">Reference proteome</keyword>
<comment type="caution">
    <text evidence="2">The sequence shown here is derived from an EMBL/GenBank/DDBJ whole genome shotgun (WGS) entry which is preliminary data.</text>
</comment>
<name>A0ABP9W6X3_9DEIO</name>
<reference evidence="2 3" key="1">
    <citation type="submission" date="2024-02" db="EMBL/GenBank/DDBJ databases">
        <title>Deinococcus carri NBRC 110142.</title>
        <authorList>
            <person name="Ichikawa N."/>
            <person name="Katano-Makiyama Y."/>
            <person name="Hidaka K."/>
        </authorList>
    </citation>
    <scope>NUCLEOTIDE SEQUENCE [LARGE SCALE GENOMIC DNA]</scope>
    <source>
        <strain evidence="2 3">NBRC 110142</strain>
    </source>
</reference>
<dbReference type="CDD" id="cd05233">
    <property type="entry name" value="SDR_c"/>
    <property type="match status" value="1"/>
</dbReference>
<sequence>MTPALHGQVALVTGSSRGIGAAIARAFAEHGAKVVVHGRDHTALDAVKAEIGARGGQTLGVAADLTRFEEIEALRGAIEAAWGGVDILVANAGANLTQPGLALEDIPEEGWRASIDANLTATFLTLKCFLPGMKARGSGTIVTVSSAAARRPDARTPMPYAAAKAGIQLLTQAMADQVGPFGVRVNCIAPETILTERNDAQIPEEVKQALIGTHLVRRLGTPEDVAQAALFLASEQSGWISGVVLDVAGGAVLR</sequence>
<gene>
    <name evidence="2" type="primary">fabG_2</name>
    <name evidence="2" type="ORF">Dcar01_01790</name>
</gene>
<evidence type="ECO:0000313" key="3">
    <source>
        <dbReference type="Proteomes" id="UP001401887"/>
    </source>
</evidence>
<dbReference type="Pfam" id="PF13561">
    <property type="entry name" value="adh_short_C2"/>
    <property type="match status" value="1"/>
</dbReference>
<dbReference type="SUPFAM" id="SSF51735">
    <property type="entry name" value="NAD(P)-binding Rossmann-fold domains"/>
    <property type="match status" value="1"/>
</dbReference>
<dbReference type="Proteomes" id="UP001401887">
    <property type="component" value="Unassembled WGS sequence"/>
</dbReference>
<dbReference type="InterPro" id="IPR050259">
    <property type="entry name" value="SDR"/>
</dbReference>
<dbReference type="RefSeq" id="WP_345464075.1">
    <property type="nucleotide sequence ID" value="NZ_BAABRP010000005.1"/>
</dbReference>
<proteinExistence type="inferred from homology"/>
<dbReference type="PANTHER" id="PTHR42879:SF2">
    <property type="entry name" value="3-OXOACYL-[ACYL-CARRIER-PROTEIN] REDUCTASE FABG"/>
    <property type="match status" value="1"/>
</dbReference>
<dbReference type="InterPro" id="IPR036291">
    <property type="entry name" value="NAD(P)-bd_dom_sf"/>
</dbReference>
<dbReference type="PANTHER" id="PTHR42879">
    <property type="entry name" value="3-OXOACYL-(ACYL-CARRIER-PROTEIN) REDUCTASE"/>
    <property type="match status" value="1"/>
</dbReference>
<dbReference type="PRINTS" id="PR00080">
    <property type="entry name" value="SDRFAMILY"/>
</dbReference>
<evidence type="ECO:0000256" key="1">
    <source>
        <dbReference type="ARBA" id="ARBA00006484"/>
    </source>
</evidence>
<protein>
    <submittedName>
        <fullName evidence="2">3-oxoacyl-[acyl-carrier-protein] reductase FabG</fullName>
    </submittedName>
</protein>
<comment type="similarity">
    <text evidence="1">Belongs to the short-chain dehydrogenases/reductases (SDR) family.</text>
</comment>
<organism evidence="2 3">
    <name type="scientific">Deinococcus carri</name>
    <dbReference type="NCBI Taxonomy" id="1211323"/>
    <lineage>
        <taxon>Bacteria</taxon>
        <taxon>Thermotogati</taxon>
        <taxon>Deinococcota</taxon>
        <taxon>Deinococci</taxon>
        <taxon>Deinococcales</taxon>
        <taxon>Deinococcaceae</taxon>
        <taxon>Deinococcus</taxon>
    </lineage>
</organism>
<dbReference type="EMBL" id="BAABRP010000005">
    <property type="protein sequence ID" value="GAA5513064.1"/>
    <property type="molecule type" value="Genomic_DNA"/>
</dbReference>
<dbReference type="PRINTS" id="PR00081">
    <property type="entry name" value="GDHRDH"/>
</dbReference>
<evidence type="ECO:0000313" key="2">
    <source>
        <dbReference type="EMBL" id="GAA5513064.1"/>
    </source>
</evidence>